<comment type="subcellular location">
    <subcellularLocation>
        <location evidence="1">Secreted</location>
    </subcellularLocation>
</comment>
<evidence type="ECO:0000313" key="12">
    <source>
        <dbReference type="EMBL" id="KAB1224960.1"/>
    </source>
</evidence>
<dbReference type="GO" id="GO:0005576">
    <property type="term" value="C:extracellular region"/>
    <property type="evidence" value="ECO:0007669"/>
    <property type="project" value="UniProtKB-SubCell"/>
</dbReference>
<keyword evidence="13" id="KW-1185">Reference proteome</keyword>
<dbReference type="Gene3D" id="3.40.50.11320">
    <property type="match status" value="1"/>
</dbReference>
<evidence type="ECO:0000256" key="6">
    <source>
        <dbReference type="ARBA" id="ARBA00022729"/>
    </source>
</evidence>
<organism evidence="12 13">
    <name type="scientific">Morella rubra</name>
    <name type="common">Chinese bayberry</name>
    <dbReference type="NCBI Taxonomy" id="262757"/>
    <lineage>
        <taxon>Eukaryota</taxon>
        <taxon>Viridiplantae</taxon>
        <taxon>Streptophyta</taxon>
        <taxon>Embryophyta</taxon>
        <taxon>Tracheophyta</taxon>
        <taxon>Spermatophyta</taxon>
        <taxon>Magnoliopsida</taxon>
        <taxon>eudicotyledons</taxon>
        <taxon>Gunneridae</taxon>
        <taxon>Pentapetalae</taxon>
        <taxon>rosids</taxon>
        <taxon>fabids</taxon>
        <taxon>Fagales</taxon>
        <taxon>Myricaceae</taxon>
        <taxon>Morella</taxon>
    </lineage>
</organism>
<dbReference type="PANTHER" id="PTHR11802">
    <property type="entry name" value="SERINE PROTEASE FAMILY S10 SERINE CARBOXYPEPTIDASE"/>
    <property type="match status" value="1"/>
</dbReference>
<dbReference type="InterPro" id="IPR033124">
    <property type="entry name" value="Ser_caboxypep_his_AS"/>
</dbReference>
<keyword evidence="7 11" id="KW-0378">Hydrolase</keyword>
<keyword evidence="9" id="KW-0325">Glycoprotein</keyword>
<dbReference type="GO" id="GO:0006508">
    <property type="term" value="P:proteolysis"/>
    <property type="evidence" value="ECO:0007669"/>
    <property type="project" value="UniProtKB-KW"/>
</dbReference>
<keyword evidence="6 11" id="KW-0732">Signal</keyword>
<dbReference type="FunFam" id="3.40.50.1820:FF:000030">
    <property type="entry name" value="Carboxypeptidase"/>
    <property type="match status" value="1"/>
</dbReference>
<dbReference type="InterPro" id="IPR018202">
    <property type="entry name" value="Ser_caboxypep_ser_AS"/>
</dbReference>
<dbReference type="InterPro" id="IPR029058">
    <property type="entry name" value="AB_hydrolase_fold"/>
</dbReference>
<keyword evidence="8" id="KW-1015">Disulfide bond</keyword>
<evidence type="ECO:0000256" key="9">
    <source>
        <dbReference type="ARBA" id="ARBA00023180"/>
    </source>
</evidence>
<dbReference type="Pfam" id="PF00450">
    <property type="entry name" value="Peptidase_S10"/>
    <property type="match status" value="1"/>
</dbReference>
<keyword evidence="4 11" id="KW-0121">Carboxypeptidase</keyword>
<gene>
    <name evidence="12" type="ORF">CJ030_MR1G013984</name>
</gene>
<dbReference type="AlphaFoldDB" id="A0A6A1WQB1"/>
<evidence type="ECO:0000256" key="2">
    <source>
        <dbReference type="ARBA" id="ARBA00009431"/>
    </source>
</evidence>
<dbReference type="OrthoDB" id="443318at2759"/>
<dbReference type="PANTHER" id="PTHR11802:SF132">
    <property type="entry name" value="SERINE CARBOXYPEPTIDASE-LIKE 36-RELATED"/>
    <property type="match status" value="1"/>
</dbReference>
<evidence type="ECO:0000256" key="11">
    <source>
        <dbReference type="RuleBase" id="RU361156"/>
    </source>
</evidence>
<feature type="chain" id="PRO_5025709931" description="Carboxypeptidase" evidence="11">
    <location>
        <begin position="27"/>
        <end position="505"/>
    </location>
</feature>
<keyword evidence="3" id="KW-0964">Secreted</keyword>
<evidence type="ECO:0000256" key="5">
    <source>
        <dbReference type="ARBA" id="ARBA00022670"/>
    </source>
</evidence>
<comment type="caution">
    <text evidence="12">The sequence shown here is derived from an EMBL/GenBank/DDBJ whole genome shotgun (WGS) entry which is preliminary data.</text>
</comment>
<sequence>MGSREPFCWIILFCLVLSCFLVQTHGKTKEQGLFLPYKSTLKPHSGVDTRPFYASLLEGLQRLNGTNVHIPQEGSKEKDKIGRLPGQPPVKFSQYGGYVTVADKAAGRAFFYYLVEADHPAKKTLPLLLWLNGGPGCSSMAYGAMQELGPFRVRSDGKTLFRNRYAWNHVANVLFLESPAGVGYSYSNTSSDYSKNGDRRTAADNYVFLVNWLDRFPEYKNRSFYISGESYAGHYVPQLAHTILHFNQKANKTIVNLKGIIIGNAVINDETDERGMYDFFATHALISDRDASQIQKYCDFSPNASNQTSECSTASGAANRDISNLDIYNIYAPLCSSSNLTAKPKKASILNFDPCSDYYVYAYMNRPDVQEALHANVTKLSHDWQPCSDIIEVWTDAPSTIIPLLQEFMANGLRVWVFSGDTDGRVPVTSTKYSLNKMKLPVKTKWHPWYLRGEVGGYTEVYKGDITLTTVRGAGHQVPSFQPARALSLIKHFLAGTPLPDTSKY</sequence>
<evidence type="ECO:0000256" key="7">
    <source>
        <dbReference type="ARBA" id="ARBA00022801"/>
    </source>
</evidence>
<dbReference type="PRINTS" id="PR00724">
    <property type="entry name" value="CRBOXYPTASEC"/>
</dbReference>
<dbReference type="GO" id="GO:0005773">
    <property type="term" value="C:vacuole"/>
    <property type="evidence" value="ECO:0007669"/>
    <property type="project" value="TreeGrafter"/>
</dbReference>
<dbReference type="FunFam" id="3.40.50.11320:FF:000001">
    <property type="entry name" value="Carboxypeptidase"/>
    <property type="match status" value="1"/>
</dbReference>
<dbReference type="Gene3D" id="6.10.250.940">
    <property type="match status" value="1"/>
</dbReference>
<comment type="function">
    <text evidence="10">Probable carboxypeptidase.</text>
</comment>
<proteinExistence type="inferred from homology"/>
<dbReference type="Proteomes" id="UP000516437">
    <property type="component" value="Chromosome 1"/>
</dbReference>
<dbReference type="InterPro" id="IPR001563">
    <property type="entry name" value="Peptidase_S10"/>
</dbReference>
<dbReference type="GO" id="GO:0004185">
    <property type="term" value="F:serine-type carboxypeptidase activity"/>
    <property type="evidence" value="ECO:0007669"/>
    <property type="project" value="UniProtKB-UniRule"/>
</dbReference>
<dbReference type="Gene3D" id="3.40.50.1820">
    <property type="entry name" value="alpha/beta hydrolase"/>
    <property type="match status" value="1"/>
</dbReference>
<evidence type="ECO:0000313" key="13">
    <source>
        <dbReference type="Proteomes" id="UP000516437"/>
    </source>
</evidence>
<accession>A0A6A1WQB1</accession>
<reference evidence="12 13" key="1">
    <citation type="journal article" date="2019" name="Plant Biotechnol. J.">
        <title>The red bayberry genome and genetic basis of sex determination.</title>
        <authorList>
            <person name="Jia H.M."/>
            <person name="Jia H.J."/>
            <person name="Cai Q.L."/>
            <person name="Wang Y."/>
            <person name="Zhao H.B."/>
            <person name="Yang W.F."/>
            <person name="Wang G.Y."/>
            <person name="Li Y.H."/>
            <person name="Zhan D.L."/>
            <person name="Shen Y.T."/>
            <person name="Niu Q.F."/>
            <person name="Chang L."/>
            <person name="Qiu J."/>
            <person name="Zhao L."/>
            <person name="Xie H.B."/>
            <person name="Fu W.Y."/>
            <person name="Jin J."/>
            <person name="Li X.W."/>
            <person name="Jiao Y."/>
            <person name="Zhou C.C."/>
            <person name="Tu T."/>
            <person name="Chai C.Y."/>
            <person name="Gao J.L."/>
            <person name="Fan L.J."/>
            <person name="van de Weg E."/>
            <person name="Wang J.Y."/>
            <person name="Gao Z.S."/>
        </authorList>
    </citation>
    <scope>NUCLEOTIDE SEQUENCE [LARGE SCALE GENOMIC DNA]</scope>
    <source>
        <tissue evidence="12">Leaves</tissue>
    </source>
</reference>
<comment type="similarity">
    <text evidence="2 11">Belongs to the peptidase S10 family.</text>
</comment>
<feature type="signal peptide" evidence="11">
    <location>
        <begin position="1"/>
        <end position="26"/>
    </location>
</feature>
<keyword evidence="5 11" id="KW-0645">Protease</keyword>
<dbReference type="PROSITE" id="PS51257">
    <property type="entry name" value="PROKAR_LIPOPROTEIN"/>
    <property type="match status" value="1"/>
</dbReference>
<dbReference type="SUPFAM" id="SSF53474">
    <property type="entry name" value="alpha/beta-Hydrolases"/>
    <property type="match status" value="1"/>
</dbReference>
<protein>
    <recommendedName>
        <fullName evidence="11">Carboxypeptidase</fullName>
        <ecNumber evidence="11">3.4.16.-</ecNumber>
    </recommendedName>
</protein>
<evidence type="ECO:0000256" key="1">
    <source>
        <dbReference type="ARBA" id="ARBA00004613"/>
    </source>
</evidence>
<evidence type="ECO:0000256" key="3">
    <source>
        <dbReference type="ARBA" id="ARBA00022525"/>
    </source>
</evidence>
<evidence type="ECO:0000256" key="8">
    <source>
        <dbReference type="ARBA" id="ARBA00023157"/>
    </source>
</evidence>
<evidence type="ECO:0000256" key="4">
    <source>
        <dbReference type="ARBA" id="ARBA00022645"/>
    </source>
</evidence>
<dbReference type="EC" id="3.4.16.-" evidence="11"/>
<dbReference type="PROSITE" id="PS00131">
    <property type="entry name" value="CARBOXYPEPT_SER_SER"/>
    <property type="match status" value="1"/>
</dbReference>
<evidence type="ECO:0000256" key="10">
    <source>
        <dbReference type="ARBA" id="ARBA00037399"/>
    </source>
</evidence>
<name>A0A6A1WQB1_9ROSI</name>
<dbReference type="EMBL" id="RXIC02000019">
    <property type="protein sequence ID" value="KAB1224960.1"/>
    <property type="molecule type" value="Genomic_DNA"/>
</dbReference>
<dbReference type="PROSITE" id="PS00560">
    <property type="entry name" value="CARBOXYPEPT_SER_HIS"/>
    <property type="match status" value="1"/>
</dbReference>